<accession>A0A1K1STZ9</accession>
<sequence>MSEFRPRRFDILPLVIKILMIINGLVFLLQLTMGEIQNPSENHILTDLFAFHYWRSPLFKPHQLLTHLFMHASFWHLALNMITLWIFGAALEHLWGHKRFLRFYLICGLGAALCYMGVITYENIRLTTEVNTYLANPSYDNFRIISTHYDLVNAYNEELSFPDTPAKMEFAKMFLRGFQIANRDMAFLGASGAVFGLLFAFGYLFPNSYVYIYIPIKSKYIVGFLILAELIVGIQNVPGDNVAHFAHLGGVLISYLLLRNWHRKGRHHFK</sequence>
<dbReference type="GO" id="GO:0016020">
    <property type="term" value="C:membrane"/>
    <property type="evidence" value="ECO:0007669"/>
    <property type="project" value="UniProtKB-SubCell"/>
</dbReference>
<comment type="subcellular location">
    <subcellularLocation>
        <location evidence="1">Membrane</location>
        <topology evidence="1">Multi-pass membrane protein</topology>
    </subcellularLocation>
</comment>
<keyword evidence="5 7" id="KW-1133">Transmembrane helix</keyword>
<evidence type="ECO:0000259" key="8">
    <source>
        <dbReference type="Pfam" id="PF01694"/>
    </source>
</evidence>
<dbReference type="AlphaFoldDB" id="A0A1K1STZ9"/>
<keyword evidence="3 7" id="KW-0812">Transmembrane</keyword>
<protein>
    <submittedName>
        <fullName evidence="9">Rhomboid family protein</fullName>
    </submittedName>
</protein>
<dbReference type="PANTHER" id="PTHR43731:SF14">
    <property type="entry name" value="PRESENILIN-ASSOCIATED RHOMBOID-LIKE PROTEIN, MITOCHONDRIAL"/>
    <property type="match status" value="1"/>
</dbReference>
<dbReference type="InterPro" id="IPR035952">
    <property type="entry name" value="Rhomboid-like_sf"/>
</dbReference>
<dbReference type="InterPro" id="IPR022764">
    <property type="entry name" value="Peptidase_S54_rhomboid_dom"/>
</dbReference>
<feature type="transmembrane region" description="Helical" evidence="7">
    <location>
        <begin position="241"/>
        <end position="258"/>
    </location>
</feature>
<proteinExistence type="inferred from homology"/>
<dbReference type="Pfam" id="PF01694">
    <property type="entry name" value="Rhomboid"/>
    <property type="match status" value="2"/>
</dbReference>
<evidence type="ECO:0000256" key="2">
    <source>
        <dbReference type="ARBA" id="ARBA00009045"/>
    </source>
</evidence>
<dbReference type="Gene3D" id="1.20.1540.10">
    <property type="entry name" value="Rhomboid-like"/>
    <property type="match status" value="1"/>
</dbReference>
<comment type="similarity">
    <text evidence="2">Belongs to the peptidase S54 family.</text>
</comment>
<evidence type="ECO:0000256" key="5">
    <source>
        <dbReference type="ARBA" id="ARBA00022989"/>
    </source>
</evidence>
<organism evidence="9 10">
    <name type="scientific">Chitinophaga sancti</name>
    <dbReference type="NCBI Taxonomy" id="1004"/>
    <lineage>
        <taxon>Bacteria</taxon>
        <taxon>Pseudomonadati</taxon>
        <taxon>Bacteroidota</taxon>
        <taxon>Chitinophagia</taxon>
        <taxon>Chitinophagales</taxon>
        <taxon>Chitinophagaceae</taxon>
        <taxon>Chitinophaga</taxon>
    </lineage>
</organism>
<feature type="domain" description="Peptidase S54 rhomboid" evidence="8">
    <location>
        <begin position="62"/>
        <end position="117"/>
    </location>
</feature>
<gene>
    <name evidence="9" type="ORF">SAMN05661012_06149</name>
</gene>
<evidence type="ECO:0000256" key="4">
    <source>
        <dbReference type="ARBA" id="ARBA00022801"/>
    </source>
</evidence>
<keyword evidence="4" id="KW-0378">Hydrolase</keyword>
<evidence type="ECO:0000256" key="7">
    <source>
        <dbReference type="SAM" id="Phobius"/>
    </source>
</evidence>
<dbReference type="EMBL" id="FPIZ01000034">
    <property type="protein sequence ID" value="SFW87888.1"/>
    <property type="molecule type" value="Genomic_DNA"/>
</dbReference>
<feature type="transmembrane region" description="Helical" evidence="7">
    <location>
        <begin position="185"/>
        <end position="206"/>
    </location>
</feature>
<dbReference type="STRING" id="1004.SAMN05661012_06149"/>
<feature type="transmembrane region" description="Helical" evidence="7">
    <location>
        <begin position="12"/>
        <end position="33"/>
    </location>
</feature>
<feature type="transmembrane region" description="Helical" evidence="7">
    <location>
        <begin position="103"/>
        <end position="121"/>
    </location>
</feature>
<dbReference type="SUPFAM" id="SSF144091">
    <property type="entry name" value="Rhomboid-like"/>
    <property type="match status" value="1"/>
</dbReference>
<evidence type="ECO:0000256" key="6">
    <source>
        <dbReference type="ARBA" id="ARBA00023136"/>
    </source>
</evidence>
<feature type="transmembrane region" description="Helical" evidence="7">
    <location>
        <begin position="68"/>
        <end position="91"/>
    </location>
</feature>
<evidence type="ECO:0000256" key="3">
    <source>
        <dbReference type="ARBA" id="ARBA00022692"/>
    </source>
</evidence>
<dbReference type="GO" id="GO:0004252">
    <property type="term" value="F:serine-type endopeptidase activity"/>
    <property type="evidence" value="ECO:0007669"/>
    <property type="project" value="InterPro"/>
</dbReference>
<evidence type="ECO:0000256" key="1">
    <source>
        <dbReference type="ARBA" id="ARBA00004141"/>
    </source>
</evidence>
<feature type="transmembrane region" description="Helical" evidence="7">
    <location>
        <begin position="218"/>
        <end position="235"/>
    </location>
</feature>
<dbReference type="InterPro" id="IPR050925">
    <property type="entry name" value="Rhomboid_protease_S54"/>
</dbReference>
<dbReference type="Proteomes" id="UP000183788">
    <property type="component" value="Unassembled WGS sequence"/>
</dbReference>
<keyword evidence="6 7" id="KW-0472">Membrane</keyword>
<name>A0A1K1STZ9_9BACT</name>
<dbReference type="PANTHER" id="PTHR43731">
    <property type="entry name" value="RHOMBOID PROTEASE"/>
    <property type="match status" value="1"/>
</dbReference>
<evidence type="ECO:0000313" key="10">
    <source>
        <dbReference type="Proteomes" id="UP000183788"/>
    </source>
</evidence>
<reference evidence="9 10" key="1">
    <citation type="submission" date="2016-11" db="EMBL/GenBank/DDBJ databases">
        <authorList>
            <person name="Jaros S."/>
            <person name="Januszkiewicz K."/>
            <person name="Wedrychowicz H."/>
        </authorList>
    </citation>
    <scope>NUCLEOTIDE SEQUENCE [LARGE SCALE GENOMIC DNA]</scope>
    <source>
        <strain evidence="9 10">DSM 784</strain>
    </source>
</reference>
<feature type="domain" description="Peptidase S54 rhomboid" evidence="8">
    <location>
        <begin position="181"/>
        <end position="257"/>
    </location>
</feature>
<evidence type="ECO:0000313" key="9">
    <source>
        <dbReference type="EMBL" id="SFW87888.1"/>
    </source>
</evidence>
<dbReference type="OrthoDB" id="9807874at2"/>